<proteinExistence type="predicted"/>
<feature type="non-terminal residue" evidence="1">
    <location>
        <position position="1"/>
    </location>
</feature>
<sequence>MVTCTERGNDQEQGYASIVQEWDLVCSRG</sequence>
<accession>A0A8J2JHU1</accession>
<organism evidence="1 2">
    <name type="scientific">Allacma fusca</name>
    <dbReference type="NCBI Taxonomy" id="39272"/>
    <lineage>
        <taxon>Eukaryota</taxon>
        <taxon>Metazoa</taxon>
        <taxon>Ecdysozoa</taxon>
        <taxon>Arthropoda</taxon>
        <taxon>Hexapoda</taxon>
        <taxon>Collembola</taxon>
        <taxon>Symphypleona</taxon>
        <taxon>Sminthuridae</taxon>
        <taxon>Allacma</taxon>
    </lineage>
</organism>
<reference evidence="1" key="1">
    <citation type="submission" date="2021-06" db="EMBL/GenBank/DDBJ databases">
        <authorList>
            <person name="Hodson N. C."/>
            <person name="Mongue J. A."/>
            <person name="Jaron S. K."/>
        </authorList>
    </citation>
    <scope>NUCLEOTIDE SEQUENCE</scope>
</reference>
<dbReference type="EMBL" id="CAJVCH010066554">
    <property type="protein sequence ID" value="CAG7720026.1"/>
    <property type="molecule type" value="Genomic_DNA"/>
</dbReference>
<keyword evidence="2" id="KW-1185">Reference proteome</keyword>
<protein>
    <submittedName>
        <fullName evidence="1">Uncharacterized protein</fullName>
    </submittedName>
</protein>
<evidence type="ECO:0000313" key="1">
    <source>
        <dbReference type="EMBL" id="CAG7720026.1"/>
    </source>
</evidence>
<dbReference type="Proteomes" id="UP000708208">
    <property type="component" value="Unassembled WGS sequence"/>
</dbReference>
<comment type="caution">
    <text evidence="1">The sequence shown here is derived from an EMBL/GenBank/DDBJ whole genome shotgun (WGS) entry which is preliminary data.</text>
</comment>
<gene>
    <name evidence="1" type="ORF">AFUS01_LOCUS9319</name>
</gene>
<dbReference type="AlphaFoldDB" id="A0A8J2JHU1"/>
<name>A0A8J2JHU1_9HEXA</name>
<evidence type="ECO:0000313" key="2">
    <source>
        <dbReference type="Proteomes" id="UP000708208"/>
    </source>
</evidence>